<dbReference type="InterPro" id="IPR036389">
    <property type="entry name" value="RNase_III_sf"/>
</dbReference>
<dbReference type="PANTHER" id="PTHR11207">
    <property type="entry name" value="RIBONUCLEASE III"/>
    <property type="match status" value="1"/>
</dbReference>
<name>A7I5W5_METB6</name>
<dbReference type="GO" id="GO:0004525">
    <property type="term" value="F:ribonuclease III activity"/>
    <property type="evidence" value="ECO:0007669"/>
    <property type="project" value="InterPro"/>
</dbReference>
<dbReference type="Gene3D" id="1.10.1520.10">
    <property type="entry name" value="Ribonuclease III domain"/>
    <property type="match status" value="1"/>
</dbReference>
<protein>
    <submittedName>
        <fullName evidence="4">Ribonuclease III</fullName>
    </submittedName>
</protein>
<feature type="region of interest" description="Disordered" evidence="2">
    <location>
        <begin position="163"/>
        <end position="196"/>
    </location>
</feature>
<accession>A7I5W5</accession>
<gene>
    <name evidence="4" type="ordered locus">Mboo_0608</name>
</gene>
<keyword evidence="5" id="KW-1185">Reference proteome</keyword>
<dbReference type="HOGENOM" id="CLU_1387578_0_0_2"/>
<dbReference type="GO" id="GO:0010468">
    <property type="term" value="P:regulation of gene expression"/>
    <property type="evidence" value="ECO:0007669"/>
    <property type="project" value="TreeGrafter"/>
</dbReference>
<dbReference type="InterPro" id="IPR000999">
    <property type="entry name" value="RNase_III_dom"/>
</dbReference>
<dbReference type="CDD" id="cd00593">
    <property type="entry name" value="RIBOc"/>
    <property type="match status" value="1"/>
</dbReference>
<dbReference type="SMART" id="SM00535">
    <property type="entry name" value="RIBOc"/>
    <property type="match status" value="1"/>
</dbReference>
<proteinExistence type="predicted"/>
<reference evidence="5" key="1">
    <citation type="journal article" date="2015" name="Microbiology">
        <title>Genome of Methanoregula boonei 6A8 reveals adaptations to oligotrophic peatland environments.</title>
        <authorList>
            <person name="Braeuer S."/>
            <person name="Cadillo-Quiroz H."/>
            <person name="Kyrpides N."/>
            <person name="Woyke T."/>
            <person name="Goodwin L."/>
            <person name="Detter C."/>
            <person name="Podell S."/>
            <person name="Yavitt J.B."/>
            <person name="Zinder S.H."/>
        </authorList>
    </citation>
    <scope>NUCLEOTIDE SEQUENCE [LARGE SCALE GENOMIC DNA]</scope>
    <source>
        <strain evidence="5">DSM 21154 / JCM 14090 / 6A8</strain>
    </source>
</reference>
<dbReference type="STRING" id="456442.Mboo_0608"/>
<sequence length="196" mass="22372">MKSMEKKENLAELERIIGYHFFEQQHLIRALTHSAYANEVIQKNRICLTQDAYSTLGDAVLKTSLILFLMEKGLQEKGAITRAKEQLEDNASLAQIGRRLKIRRFVRLGRGEKDLWKSGEDTILADTVEAIIGAVYLDSDASLGVVRQCIGAWLEPELARVRREEPPREKVRVPPFSISRRARPRGTKRRSQQSSK</sequence>
<feature type="domain" description="RNase III" evidence="3">
    <location>
        <begin position="10"/>
        <end position="140"/>
    </location>
</feature>
<evidence type="ECO:0000259" key="3">
    <source>
        <dbReference type="PROSITE" id="PS50142"/>
    </source>
</evidence>
<dbReference type="Proteomes" id="UP000002408">
    <property type="component" value="Chromosome"/>
</dbReference>
<dbReference type="GO" id="GO:0003725">
    <property type="term" value="F:double-stranded RNA binding"/>
    <property type="evidence" value="ECO:0007669"/>
    <property type="project" value="TreeGrafter"/>
</dbReference>
<dbReference type="eggNOG" id="arCOG03457">
    <property type="taxonomic scope" value="Archaea"/>
</dbReference>
<dbReference type="PANTHER" id="PTHR11207:SF0">
    <property type="entry name" value="RIBONUCLEASE 3"/>
    <property type="match status" value="1"/>
</dbReference>
<evidence type="ECO:0000256" key="1">
    <source>
        <dbReference type="ARBA" id="ARBA00022884"/>
    </source>
</evidence>
<dbReference type="PROSITE" id="PS50142">
    <property type="entry name" value="RNASE_3_2"/>
    <property type="match status" value="1"/>
</dbReference>
<dbReference type="KEGG" id="mbn:Mboo_0608"/>
<dbReference type="Pfam" id="PF14622">
    <property type="entry name" value="Ribonucleas_3_3"/>
    <property type="match status" value="1"/>
</dbReference>
<keyword evidence="1" id="KW-0694">RNA-binding</keyword>
<dbReference type="AlphaFoldDB" id="A7I5W5"/>
<feature type="compositionally biased region" description="Basic residues" evidence="2">
    <location>
        <begin position="180"/>
        <end position="196"/>
    </location>
</feature>
<evidence type="ECO:0000256" key="2">
    <source>
        <dbReference type="SAM" id="MobiDB-lite"/>
    </source>
</evidence>
<dbReference type="SUPFAM" id="SSF69065">
    <property type="entry name" value="RNase III domain-like"/>
    <property type="match status" value="1"/>
</dbReference>
<evidence type="ECO:0000313" key="4">
    <source>
        <dbReference type="EMBL" id="ABS55126.1"/>
    </source>
</evidence>
<dbReference type="EMBL" id="CP000780">
    <property type="protein sequence ID" value="ABS55126.1"/>
    <property type="molecule type" value="Genomic_DNA"/>
</dbReference>
<dbReference type="GO" id="GO:0006396">
    <property type="term" value="P:RNA processing"/>
    <property type="evidence" value="ECO:0007669"/>
    <property type="project" value="InterPro"/>
</dbReference>
<evidence type="ECO:0000313" key="5">
    <source>
        <dbReference type="Proteomes" id="UP000002408"/>
    </source>
</evidence>
<organism evidence="4 5">
    <name type="scientific">Methanoregula boonei (strain DSM 21154 / JCM 14090 / 6A8)</name>
    <dbReference type="NCBI Taxonomy" id="456442"/>
    <lineage>
        <taxon>Archaea</taxon>
        <taxon>Methanobacteriati</taxon>
        <taxon>Methanobacteriota</taxon>
        <taxon>Stenosarchaea group</taxon>
        <taxon>Methanomicrobia</taxon>
        <taxon>Methanomicrobiales</taxon>
        <taxon>Methanoregulaceae</taxon>
        <taxon>Methanoregula</taxon>
    </lineage>
</organism>
<feature type="compositionally biased region" description="Basic and acidic residues" evidence="2">
    <location>
        <begin position="163"/>
        <end position="172"/>
    </location>
</feature>